<feature type="domain" description="PKD" evidence="2">
    <location>
        <begin position="425"/>
        <end position="481"/>
    </location>
</feature>
<evidence type="ECO:0000313" key="3">
    <source>
        <dbReference type="EMBL" id="WUS57685.1"/>
    </source>
</evidence>
<name>A0ABZ1WA07_9ACTN</name>
<gene>
    <name evidence="3" type="ORF">OG469_20505</name>
</gene>
<dbReference type="Gene3D" id="2.60.40.10">
    <property type="entry name" value="Immunoglobulins"/>
    <property type="match status" value="2"/>
</dbReference>
<dbReference type="InterPro" id="IPR011050">
    <property type="entry name" value="Pectin_lyase_fold/virulence"/>
</dbReference>
<protein>
    <submittedName>
        <fullName evidence="3">PKD domain-containing protein</fullName>
    </submittedName>
</protein>
<dbReference type="InterPro" id="IPR035986">
    <property type="entry name" value="PKD_dom_sf"/>
</dbReference>
<keyword evidence="4" id="KW-1185">Reference proteome</keyword>
<evidence type="ECO:0000313" key="4">
    <source>
        <dbReference type="Proteomes" id="UP001432014"/>
    </source>
</evidence>
<dbReference type="Gene3D" id="2.160.20.10">
    <property type="entry name" value="Single-stranded right-handed beta-helix, Pectin lyase-like"/>
    <property type="match status" value="1"/>
</dbReference>
<dbReference type="InterPro" id="IPR039448">
    <property type="entry name" value="Beta_helix"/>
</dbReference>
<feature type="domain" description="PKD" evidence="2">
    <location>
        <begin position="486"/>
        <end position="573"/>
    </location>
</feature>
<dbReference type="SUPFAM" id="SSF51126">
    <property type="entry name" value="Pectin lyase-like"/>
    <property type="match status" value="1"/>
</dbReference>
<dbReference type="SMART" id="SM00089">
    <property type="entry name" value="PKD"/>
    <property type="match status" value="2"/>
</dbReference>
<dbReference type="CDD" id="cd00146">
    <property type="entry name" value="PKD"/>
    <property type="match status" value="2"/>
</dbReference>
<dbReference type="InterPro" id="IPR000601">
    <property type="entry name" value="PKD_dom"/>
</dbReference>
<keyword evidence="1" id="KW-0732">Signal</keyword>
<dbReference type="InterPro" id="IPR022409">
    <property type="entry name" value="PKD/Chitinase_dom"/>
</dbReference>
<dbReference type="InterPro" id="IPR013783">
    <property type="entry name" value="Ig-like_fold"/>
</dbReference>
<proteinExistence type="predicted"/>
<feature type="signal peptide" evidence="1">
    <location>
        <begin position="1"/>
        <end position="27"/>
    </location>
</feature>
<feature type="chain" id="PRO_5047078387" evidence="1">
    <location>
        <begin position="28"/>
        <end position="937"/>
    </location>
</feature>
<organism evidence="3 4">
    <name type="scientific">Kitasatospora herbaricolor</name>
    <dbReference type="NCBI Taxonomy" id="68217"/>
    <lineage>
        <taxon>Bacteria</taxon>
        <taxon>Bacillati</taxon>
        <taxon>Actinomycetota</taxon>
        <taxon>Actinomycetes</taxon>
        <taxon>Kitasatosporales</taxon>
        <taxon>Streptomycetaceae</taxon>
        <taxon>Kitasatospora</taxon>
    </lineage>
</organism>
<evidence type="ECO:0000259" key="2">
    <source>
        <dbReference type="PROSITE" id="PS50093"/>
    </source>
</evidence>
<sequence length="937" mass="95836">MRIRHAVGLAAATVSAVLGLPAFTAHADAGGVLNVDNRAAANCSDAGTGTAARPYCTLQAAVDAAQPGQTVQVAPDTDLTGEVRVTRSGTPGHPIVINGAPLARYTYSHQPTLTSTTGHVFIVDGASDVVIRGFLVHTTSQPVVIKDSSRIQVDQLMTEWDRSKALPAGSAALRVTGHSDQVAVTRSVFYATGGVVVEPGSQRTTFIGNDIGTSQSGGLSITDGPGTVVANNTVVGSNGPGIALLGASAGSLVENNIVVSEGTIPRGAPISVAAGSTAATKVDYNIVHPLSGTEAYNWGGSGHLSPAAFTAATGQGAHDVDAAITFGDNLFHRPGNGDTAAIDSADPDVPGLPDTDLYGSAVVDNPLVPGTGPHGSLRDRGAAEVHGLTEVGLDPRSVDHPDGPGWRGALPFAVEFTATPYNTWPTGVTYSYDFGDGSAPLVTTEVKARHTYTRAGVFAGYVTATDSTGHRVVSYPSYVDVRPDAPLAPVIKATPSRTDPLGFDLDTTGTTSPWPIKTYQVDFGDGTSDSHYYDGFSHTYARPGTYTVTLTATDWGGRTAGTTLRVTAAYTAAGFTAIAPVRVADTRVTDSRYARGGIWSSLDVFVRENEAGYDNRIPVVPAGATAVVLNLTATGATGSGFLSATPNRGERPATSNVNYGPHQDVANVVTVPIGADGNVTITNSGSAVGAVVDVLGYYKADSTGKFSTVAPARLLDTRKPGDAPVGQDAVRPLKVTGTGGVPANATSVVLNVTATDATAESFLTAYPAGTSRPSASNLNVRPGQIVPNQVIVPVGADGTVNLYNHLGSTHVIVDVFGYYSPDGKGLFTPVVPARLLDTRQGGGALGQGGSRTVGGVPAGAFAAVANVTATGTTAETHLIVHATGTDLPGTSNLNPVPGRDVPNQVTTPVSADGRFDVFNHMGSTHVIADLFGYFTNG</sequence>
<accession>A0ABZ1WA07</accession>
<reference evidence="3 4" key="1">
    <citation type="submission" date="2022-10" db="EMBL/GenBank/DDBJ databases">
        <title>The complete genomes of actinobacterial strains from the NBC collection.</title>
        <authorList>
            <person name="Joergensen T.S."/>
            <person name="Alvarez Arevalo M."/>
            <person name="Sterndorff E.B."/>
            <person name="Faurdal D."/>
            <person name="Vuksanovic O."/>
            <person name="Mourched A.-S."/>
            <person name="Charusanti P."/>
            <person name="Shaw S."/>
            <person name="Blin K."/>
            <person name="Weber T."/>
        </authorList>
    </citation>
    <scope>NUCLEOTIDE SEQUENCE [LARGE SCALE GENOMIC DNA]</scope>
    <source>
        <strain evidence="3 4">NBC_01247</strain>
    </source>
</reference>
<dbReference type="SUPFAM" id="SSF49299">
    <property type="entry name" value="PKD domain"/>
    <property type="match status" value="2"/>
</dbReference>
<dbReference type="RefSeq" id="WP_329496597.1">
    <property type="nucleotide sequence ID" value="NZ_CP108460.1"/>
</dbReference>
<dbReference type="Proteomes" id="UP001432014">
    <property type="component" value="Chromosome"/>
</dbReference>
<dbReference type="InterPro" id="IPR012334">
    <property type="entry name" value="Pectin_lyas_fold"/>
</dbReference>
<evidence type="ECO:0000256" key="1">
    <source>
        <dbReference type="SAM" id="SignalP"/>
    </source>
</evidence>
<dbReference type="EMBL" id="CP108482">
    <property type="protein sequence ID" value="WUS57685.1"/>
    <property type="molecule type" value="Genomic_DNA"/>
</dbReference>
<dbReference type="Pfam" id="PF13229">
    <property type="entry name" value="Beta_helix"/>
    <property type="match status" value="1"/>
</dbReference>
<dbReference type="PROSITE" id="PS50093">
    <property type="entry name" value="PKD"/>
    <property type="match status" value="2"/>
</dbReference>
<dbReference type="Pfam" id="PF18911">
    <property type="entry name" value="PKD_4"/>
    <property type="match status" value="2"/>
</dbReference>